<evidence type="ECO:0000256" key="1">
    <source>
        <dbReference type="SAM" id="MobiDB-lite"/>
    </source>
</evidence>
<keyword evidence="3" id="KW-0732">Signal</keyword>
<proteinExistence type="predicted"/>
<feature type="region of interest" description="Disordered" evidence="1">
    <location>
        <begin position="21"/>
        <end position="53"/>
    </location>
</feature>
<sequence length="274" mass="30094">MKGWKSVVILAIAISLVSARGGRGGGGRGGGARGGGARFSSTGRYSGSSSRSYRSAFSGNRLSSSSSIRSALLLGTVYGATRYRMRARYRADGTLPEICYNDSYNMSTNGTVSYQGRFFCPIDENMSEDYRYCCGEEGQQYCCRFWDSPGRVVGVVVGILLGVVALFVVVFCVIKHIKSQQRKSRESSYSAATANGHSMYPPPYNQNPPSYEMANTYSDQKAPIPTSNIGFTPYYLTSTANTQPYPATTAPSSYTTYDRWIKNIDHNETWGQKY</sequence>
<keyword evidence="2" id="KW-1133">Transmembrane helix</keyword>
<dbReference type="OrthoDB" id="6158295at2759"/>
<evidence type="ECO:0000256" key="2">
    <source>
        <dbReference type="SAM" id="Phobius"/>
    </source>
</evidence>
<protein>
    <submittedName>
        <fullName evidence="5">Uncharacterized protein LOC111119292 isoform X1</fullName>
    </submittedName>
</protein>
<reference evidence="5" key="1">
    <citation type="submission" date="2025-08" db="UniProtKB">
        <authorList>
            <consortium name="RefSeq"/>
        </authorList>
    </citation>
    <scope>IDENTIFICATION</scope>
    <source>
        <tissue evidence="5">Whole sample</tissue>
    </source>
</reference>
<evidence type="ECO:0000313" key="4">
    <source>
        <dbReference type="Proteomes" id="UP000694844"/>
    </source>
</evidence>
<name>A0A8B8CIN8_CRAVI</name>
<feature type="compositionally biased region" description="Gly residues" evidence="1">
    <location>
        <begin position="21"/>
        <end position="37"/>
    </location>
</feature>
<accession>A0A8B8CIN8</accession>
<organism evidence="4 5">
    <name type="scientific">Crassostrea virginica</name>
    <name type="common">Eastern oyster</name>
    <dbReference type="NCBI Taxonomy" id="6565"/>
    <lineage>
        <taxon>Eukaryota</taxon>
        <taxon>Metazoa</taxon>
        <taxon>Spiralia</taxon>
        <taxon>Lophotrochozoa</taxon>
        <taxon>Mollusca</taxon>
        <taxon>Bivalvia</taxon>
        <taxon>Autobranchia</taxon>
        <taxon>Pteriomorphia</taxon>
        <taxon>Ostreida</taxon>
        <taxon>Ostreoidea</taxon>
        <taxon>Ostreidae</taxon>
        <taxon>Crassostrea</taxon>
    </lineage>
</organism>
<dbReference type="AlphaFoldDB" id="A0A8B8CIN8"/>
<dbReference type="RefSeq" id="XP_022315024.1">
    <property type="nucleotide sequence ID" value="XM_022459316.1"/>
</dbReference>
<keyword evidence="2" id="KW-0812">Transmembrane</keyword>
<dbReference type="GeneID" id="111119292"/>
<feature type="transmembrane region" description="Helical" evidence="2">
    <location>
        <begin position="152"/>
        <end position="174"/>
    </location>
</feature>
<keyword evidence="2" id="KW-0472">Membrane</keyword>
<feature type="chain" id="PRO_5034237566" evidence="3">
    <location>
        <begin position="20"/>
        <end position="274"/>
    </location>
</feature>
<dbReference type="KEGG" id="cvn:111119292"/>
<dbReference type="Proteomes" id="UP000694844">
    <property type="component" value="Chromosome 2"/>
</dbReference>
<evidence type="ECO:0000256" key="3">
    <source>
        <dbReference type="SAM" id="SignalP"/>
    </source>
</evidence>
<feature type="signal peptide" evidence="3">
    <location>
        <begin position="1"/>
        <end position="19"/>
    </location>
</feature>
<evidence type="ECO:0000313" key="5">
    <source>
        <dbReference type="RefSeq" id="XP_022315024.1"/>
    </source>
</evidence>
<keyword evidence="4" id="KW-1185">Reference proteome</keyword>
<feature type="compositionally biased region" description="Low complexity" evidence="1">
    <location>
        <begin position="38"/>
        <end position="53"/>
    </location>
</feature>
<gene>
    <name evidence="5" type="primary">LOC111119292</name>
</gene>